<dbReference type="Pfam" id="PF00378">
    <property type="entry name" value="ECH_1"/>
    <property type="match status" value="1"/>
</dbReference>
<evidence type="ECO:0000313" key="3">
    <source>
        <dbReference type="Proteomes" id="UP000241848"/>
    </source>
</evidence>
<dbReference type="PANTHER" id="PTHR43802">
    <property type="entry name" value="ENOYL-COA HYDRATASE"/>
    <property type="match status" value="1"/>
</dbReference>
<dbReference type="Proteomes" id="UP000241848">
    <property type="component" value="Unassembled WGS sequence"/>
</dbReference>
<keyword evidence="2" id="KW-0456">Lyase</keyword>
<dbReference type="Gene3D" id="1.10.12.10">
    <property type="entry name" value="Lyase 2-enoyl-coa Hydratase, Chain A, domain 2"/>
    <property type="match status" value="1"/>
</dbReference>
<evidence type="ECO:0000313" key="2">
    <source>
        <dbReference type="EMBL" id="PSR23213.1"/>
    </source>
</evidence>
<organism evidence="2 3">
    <name type="scientific">Sulfobacillus acidophilus</name>
    <dbReference type="NCBI Taxonomy" id="53633"/>
    <lineage>
        <taxon>Bacteria</taxon>
        <taxon>Bacillati</taxon>
        <taxon>Bacillota</taxon>
        <taxon>Clostridia</taxon>
        <taxon>Eubacteriales</taxon>
        <taxon>Clostridiales Family XVII. Incertae Sedis</taxon>
        <taxon>Sulfobacillus</taxon>
    </lineage>
</organism>
<accession>A0A2T2WLW1</accession>
<evidence type="ECO:0000256" key="1">
    <source>
        <dbReference type="ARBA" id="ARBA00005254"/>
    </source>
</evidence>
<dbReference type="GO" id="GO:0004300">
    <property type="term" value="F:enoyl-CoA hydratase activity"/>
    <property type="evidence" value="ECO:0007669"/>
    <property type="project" value="UniProtKB-EC"/>
</dbReference>
<dbReference type="InterPro" id="IPR029045">
    <property type="entry name" value="ClpP/crotonase-like_dom_sf"/>
</dbReference>
<dbReference type="CDD" id="cd06558">
    <property type="entry name" value="crotonase-like"/>
    <property type="match status" value="1"/>
</dbReference>
<comment type="caution">
    <text evidence="2">The sequence shown here is derived from an EMBL/GenBank/DDBJ whole genome shotgun (WGS) entry which is preliminary data.</text>
</comment>
<gene>
    <name evidence="2" type="ORF">C7B45_03710</name>
</gene>
<reference evidence="2 3" key="1">
    <citation type="journal article" date="2014" name="BMC Genomics">
        <title>Comparison of environmental and isolate Sulfobacillus genomes reveals diverse carbon, sulfur, nitrogen, and hydrogen metabolisms.</title>
        <authorList>
            <person name="Justice N.B."/>
            <person name="Norman A."/>
            <person name="Brown C.T."/>
            <person name="Singh A."/>
            <person name="Thomas B.C."/>
            <person name="Banfield J.F."/>
        </authorList>
    </citation>
    <scope>NUCLEOTIDE SEQUENCE [LARGE SCALE GENOMIC DNA]</scope>
    <source>
        <strain evidence="2">AMDSBA3</strain>
    </source>
</reference>
<dbReference type="SUPFAM" id="SSF52096">
    <property type="entry name" value="ClpP/crotonase"/>
    <property type="match status" value="1"/>
</dbReference>
<name>A0A2T2WLW1_9FIRM</name>
<dbReference type="InterPro" id="IPR014748">
    <property type="entry name" value="Enoyl-CoA_hydra_C"/>
</dbReference>
<dbReference type="EMBL" id="PXYV01000007">
    <property type="protein sequence ID" value="PSR23213.1"/>
    <property type="molecule type" value="Genomic_DNA"/>
</dbReference>
<dbReference type="PANTHER" id="PTHR43802:SF1">
    <property type="entry name" value="IP11341P-RELATED"/>
    <property type="match status" value="1"/>
</dbReference>
<proteinExistence type="inferred from homology"/>
<dbReference type="EC" id="4.2.1.17" evidence="2"/>
<sequence length="265" mass="28851">MSVDFEKRGSIGYITINRPHVRNCLNDEALEALSSIWEEFRQDDALLVAIITGAGDQAFCTGADLKELIPRIAQGELAINSRRVQAFLKGPPIFKPIIAAINGACLAGGTELIQGTDIRIAVDDATFGLPEPRWGLFPAGGSTVRLPRQIPYCRAMEILLTGGTVTAQEALHMGLINRVVRRTDLLAVAREIAGKICENSPRAVQVIKQSALRCADIPLDNAYELETFYGREVFGFADAQEGPRAFLEGRRPRFVRTSVSGANEG</sequence>
<dbReference type="AlphaFoldDB" id="A0A2T2WLW1"/>
<dbReference type="Gene3D" id="3.90.226.10">
    <property type="entry name" value="2-enoyl-CoA Hydratase, Chain A, domain 1"/>
    <property type="match status" value="1"/>
</dbReference>
<dbReference type="InterPro" id="IPR001753">
    <property type="entry name" value="Enoyl-CoA_hydra/iso"/>
</dbReference>
<protein>
    <submittedName>
        <fullName evidence="2">Enoyl-CoA hydratase</fullName>
        <ecNumber evidence="2">4.2.1.17</ecNumber>
    </submittedName>
</protein>
<comment type="similarity">
    <text evidence="1">Belongs to the enoyl-CoA hydratase/isomerase family.</text>
</comment>